<dbReference type="EMBL" id="BLWC01000001">
    <property type="protein sequence ID" value="GFM97772.1"/>
    <property type="molecule type" value="Genomic_DNA"/>
</dbReference>
<feature type="region of interest" description="Disordered" evidence="1">
    <location>
        <begin position="62"/>
        <end position="99"/>
    </location>
</feature>
<protein>
    <submittedName>
        <fullName evidence="2">Uncharacterized protein</fullName>
    </submittedName>
</protein>
<keyword evidence="3" id="KW-1185">Reference proteome</keyword>
<organism evidence="2 3">
    <name type="scientific">Streptomyces fulvorobeus</name>
    <dbReference type="NCBI Taxonomy" id="284028"/>
    <lineage>
        <taxon>Bacteria</taxon>
        <taxon>Bacillati</taxon>
        <taxon>Actinomycetota</taxon>
        <taxon>Actinomycetes</taxon>
        <taxon>Kitasatosporales</taxon>
        <taxon>Streptomycetaceae</taxon>
        <taxon>Streptomyces</taxon>
    </lineage>
</organism>
<feature type="region of interest" description="Disordered" evidence="1">
    <location>
        <begin position="1"/>
        <end position="45"/>
    </location>
</feature>
<dbReference type="AlphaFoldDB" id="A0A7J0C5J2"/>
<evidence type="ECO:0000313" key="3">
    <source>
        <dbReference type="Proteomes" id="UP000498980"/>
    </source>
</evidence>
<dbReference type="Proteomes" id="UP000498980">
    <property type="component" value="Unassembled WGS sequence"/>
</dbReference>
<accession>A0A7J0C5J2</accession>
<feature type="compositionally biased region" description="Polar residues" evidence="1">
    <location>
        <begin position="62"/>
        <end position="73"/>
    </location>
</feature>
<gene>
    <name evidence="2" type="ORF">Sfulv_25830</name>
</gene>
<evidence type="ECO:0000256" key="1">
    <source>
        <dbReference type="SAM" id="MobiDB-lite"/>
    </source>
</evidence>
<name>A0A7J0C5J2_9ACTN</name>
<feature type="compositionally biased region" description="Polar residues" evidence="1">
    <location>
        <begin position="15"/>
        <end position="24"/>
    </location>
</feature>
<proteinExistence type="predicted"/>
<feature type="compositionally biased region" description="Basic and acidic residues" evidence="1">
    <location>
        <begin position="82"/>
        <end position="99"/>
    </location>
</feature>
<sequence length="99" mass="10790">MPVSSSRVSREARLTTRSTLSPAASSPRRTEAANGVPDAPDTPTIQGRRCCWLIEVPGFTQVSLSGTPRQEPSQGPGAFWEVRGRTAQARDRGNHDRYP</sequence>
<evidence type="ECO:0000313" key="2">
    <source>
        <dbReference type="EMBL" id="GFM97772.1"/>
    </source>
</evidence>
<reference evidence="2 3" key="1">
    <citation type="submission" date="2020-05" db="EMBL/GenBank/DDBJ databases">
        <title>Whole genome shotgun sequence of Streptomyces fulvorobeus NBRC 15897.</title>
        <authorList>
            <person name="Komaki H."/>
            <person name="Tamura T."/>
        </authorList>
    </citation>
    <scope>NUCLEOTIDE SEQUENCE [LARGE SCALE GENOMIC DNA]</scope>
    <source>
        <strain evidence="2 3">NBRC 15897</strain>
    </source>
</reference>
<comment type="caution">
    <text evidence="2">The sequence shown here is derived from an EMBL/GenBank/DDBJ whole genome shotgun (WGS) entry which is preliminary data.</text>
</comment>